<dbReference type="AlphaFoldDB" id="A0A6G7PVZ5"/>
<dbReference type="InterPro" id="IPR036663">
    <property type="entry name" value="Fumarylacetoacetase_C_sf"/>
</dbReference>
<dbReference type="InterPro" id="IPR018833">
    <property type="entry name" value="Rv2993c-like_N"/>
</dbReference>
<dbReference type="GO" id="GO:0019752">
    <property type="term" value="P:carboxylic acid metabolic process"/>
    <property type="evidence" value="ECO:0007669"/>
    <property type="project" value="UniProtKB-ARBA"/>
</dbReference>
<reference evidence="3 4" key="1">
    <citation type="submission" date="2020-02" db="EMBL/GenBank/DDBJ databases">
        <title>Genome analysis of Thermosulfuriphilus ammonigenes ST65T, an anaerobic thermophilic chemolithoautotrophic bacterium isolated from a deep-sea hydrothermal vent.</title>
        <authorList>
            <person name="Slobodkina G."/>
            <person name="Allioux M."/>
            <person name="Merkel A."/>
            <person name="Alain K."/>
            <person name="Jebbar M."/>
            <person name="Slobodkin A."/>
        </authorList>
    </citation>
    <scope>NUCLEOTIDE SEQUENCE [LARGE SCALE GENOMIC DNA]</scope>
    <source>
        <strain evidence="3 4">ST65</strain>
    </source>
</reference>
<dbReference type="InterPro" id="IPR011234">
    <property type="entry name" value="Fumarylacetoacetase-like_C"/>
</dbReference>
<evidence type="ECO:0000256" key="2">
    <source>
        <dbReference type="ARBA" id="ARBA00022723"/>
    </source>
</evidence>
<evidence type="ECO:0000256" key="1">
    <source>
        <dbReference type="ARBA" id="ARBA00010211"/>
    </source>
</evidence>
<dbReference type="GO" id="GO:0046872">
    <property type="term" value="F:metal ion binding"/>
    <property type="evidence" value="ECO:0007669"/>
    <property type="project" value="UniProtKB-KW"/>
</dbReference>
<dbReference type="Pfam" id="PF01557">
    <property type="entry name" value="FAA_hydrolase"/>
    <property type="match status" value="1"/>
</dbReference>
<dbReference type="GO" id="GO:0018773">
    <property type="term" value="F:acetylpyruvate hydrolase activity"/>
    <property type="evidence" value="ECO:0007669"/>
    <property type="project" value="TreeGrafter"/>
</dbReference>
<dbReference type="Pfam" id="PF10370">
    <property type="entry name" value="Rv2993c-like_N"/>
    <property type="match status" value="1"/>
</dbReference>
<sequence>MKIIRFLYQGQISYGILEDQKIEPLKTSPYEGFNPTGDSLSLNEVQLLTPSIPSKIIALGLNYRDHAAELGMPLPKEPLIFLKPSTAAIGPGQAIVYPSMSQRVDYEAELAIVIGRQAKGVSPDKALDFVLGYTCFNDVTARDLQKKDGQWTRAKSFDTFAPMGPWIETDLDPDNLLVEAYLNGRKCQSSRTSQLVFSVPEIISFVSQVMTLLPGDVIATGTPPGIGPMKPGDTIEIRIEGIGSLINHVVKEGG</sequence>
<dbReference type="FunFam" id="3.90.850.10:FF:000002">
    <property type="entry name" value="2-hydroxyhepta-2,4-diene-1,7-dioate isomerase"/>
    <property type="match status" value="1"/>
</dbReference>
<keyword evidence="3" id="KW-0378">Hydrolase</keyword>
<evidence type="ECO:0000313" key="3">
    <source>
        <dbReference type="EMBL" id="QIJ71618.1"/>
    </source>
</evidence>
<comment type="similarity">
    <text evidence="1">Belongs to the FAH family.</text>
</comment>
<accession>A0A6G7PVZ5</accession>
<dbReference type="Gene3D" id="3.90.850.10">
    <property type="entry name" value="Fumarylacetoacetase-like, C-terminal domain"/>
    <property type="match status" value="1"/>
</dbReference>
<dbReference type="RefSeq" id="WP_166031836.1">
    <property type="nucleotide sequence ID" value="NZ_CP048877.1"/>
</dbReference>
<name>A0A6G7PVZ5_9BACT</name>
<keyword evidence="2" id="KW-0479">Metal-binding</keyword>
<dbReference type="EMBL" id="CP048877">
    <property type="protein sequence ID" value="QIJ71618.1"/>
    <property type="molecule type" value="Genomic_DNA"/>
</dbReference>
<dbReference type="SUPFAM" id="SSF56529">
    <property type="entry name" value="FAH"/>
    <property type="match status" value="1"/>
</dbReference>
<protein>
    <submittedName>
        <fullName evidence="3">Fumarylacetoacetate hydrolase family protein</fullName>
    </submittedName>
</protein>
<dbReference type="PANTHER" id="PTHR11820:SF7">
    <property type="entry name" value="ACYLPYRUVASE FAHD1, MITOCHONDRIAL"/>
    <property type="match status" value="1"/>
</dbReference>
<dbReference type="GO" id="GO:0016853">
    <property type="term" value="F:isomerase activity"/>
    <property type="evidence" value="ECO:0007669"/>
    <property type="project" value="UniProtKB-ARBA"/>
</dbReference>
<dbReference type="Gene3D" id="2.30.30.370">
    <property type="entry name" value="FAH"/>
    <property type="match status" value="1"/>
</dbReference>
<gene>
    <name evidence="3" type="ORF">G4V39_04725</name>
</gene>
<keyword evidence="4" id="KW-1185">Reference proteome</keyword>
<dbReference type="PANTHER" id="PTHR11820">
    <property type="entry name" value="ACYLPYRUVASE"/>
    <property type="match status" value="1"/>
</dbReference>
<dbReference type="KEGG" id="tav:G4V39_04725"/>
<dbReference type="Proteomes" id="UP000502179">
    <property type="component" value="Chromosome"/>
</dbReference>
<evidence type="ECO:0000313" key="4">
    <source>
        <dbReference type="Proteomes" id="UP000502179"/>
    </source>
</evidence>
<organism evidence="3 4">
    <name type="scientific">Thermosulfuriphilus ammonigenes</name>
    <dbReference type="NCBI Taxonomy" id="1936021"/>
    <lineage>
        <taxon>Bacteria</taxon>
        <taxon>Pseudomonadati</taxon>
        <taxon>Thermodesulfobacteriota</taxon>
        <taxon>Thermodesulfobacteria</taxon>
        <taxon>Thermodesulfobacteriales</taxon>
        <taxon>Thermodesulfobacteriaceae</taxon>
        <taxon>Thermosulfuriphilus</taxon>
    </lineage>
</organism>
<proteinExistence type="inferred from homology"/>